<feature type="compositionally biased region" description="Low complexity" evidence="1">
    <location>
        <begin position="17"/>
        <end position="42"/>
    </location>
</feature>
<feature type="region of interest" description="Disordered" evidence="1">
    <location>
        <begin position="1"/>
        <end position="42"/>
    </location>
</feature>
<dbReference type="Proteomes" id="UP000314294">
    <property type="component" value="Unassembled WGS sequence"/>
</dbReference>
<dbReference type="EMBL" id="SRLO01012060">
    <property type="protein sequence ID" value="TNN25627.1"/>
    <property type="molecule type" value="Genomic_DNA"/>
</dbReference>
<evidence type="ECO:0000313" key="3">
    <source>
        <dbReference type="Proteomes" id="UP000314294"/>
    </source>
</evidence>
<evidence type="ECO:0000313" key="2">
    <source>
        <dbReference type="EMBL" id="TNN25627.1"/>
    </source>
</evidence>
<name>A0A4Z2E9T5_9TELE</name>
<gene>
    <name evidence="2" type="ORF">EYF80_064242</name>
</gene>
<accession>A0A4Z2E9T5</accession>
<sequence length="65" mass="6735">MGNRGAHEQQSLDALHRPSPAAPRAFSSGSSSGSSGLLQRLLGPLTTTSSQLHVQQLHTVCDPGT</sequence>
<comment type="caution">
    <text evidence="2">The sequence shown here is derived from an EMBL/GenBank/DDBJ whole genome shotgun (WGS) entry which is preliminary data.</text>
</comment>
<protein>
    <submittedName>
        <fullName evidence="2">Uncharacterized protein</fullName>
    </submittedName>
</protein>
<evidence type="ECO:0000256" key="1">
    <source>
        <dbReference type="SAM" id="MobiDB-lite"/>
    </source>
</evidence>
<proteinExistence type="predicted"/>
<dbReference type="AlphaFoldDB" id="A0A4Z2E9T5"/>
<keyword evidence="3" id="KW-1185">Reference proteome</keyword>
<organism evidence="2 3">
    <name type="scientific">Liparis tanakae</name>
    <name type="common">Tanaka's snailfish</name>
    <dbReference type="NCBI Taxonomy" id="230148"/>
    <lineage>
        <taxon>Eukaryota</taxon>
        <taxon>Metazoa</taxon>
        <taxon>Chordata</taxon>
        <taxon>Craniata</taxon>
        <taxon>Vertebrata</taxon>
        <taxon>Euteleostomi</taxon>
        <taxon>Actinopterygii</taxon>
        <taxon>Neopterygii</taxon>
        <taxon>Teleostei</taxon>
        <taxon>Neoteleostei</taxon>
        <taxon>Acanthomorphata</taxon>
        <taxon>Eupercaria</taxon>
        <taxon>Perciformes</taxon>
        <taxon>Cottioidei</taxon>
        <taxon>Cottales</taxon>
        <taxon>Liparidae</taxon>
        <taxon>Liparis</taxon>
    </lineage>
</organism>
<reference evidence="2 3" key="1">
    <citation type="submission" date="2019-03" db="EMBL/GenBank/DDBJ databases">
        <title>First draft genome of Liparis tanakae, snailfish: a comprehensive survey of snailfish specific genes.</title>
        <authorList>
            <person name="Kim W."/>
            <person name="Song I."/>
            <person name="Jeong J.-H."/>
            <person name="Kim D."/>
            <person name="Kim S."/>
            <person name="Ryu S."/>
            <person name="Song J.Y."/>
            <person name="Lee S.K."/>
        </authorList>
    </citation>
    <scope>NUCLEOTIDE SEQUENCE [LARGE SCALE GENOMIC DNA]</scope>
    <source>
        <tissue evidence="2">Muscle</tissue>
    </source>
</reference>